<keyword evidence="3" id="KW-0964">Secreted</keyword>
<dbReference type="GO" id="GO:0005576">
    <property type="term" value="C:extracellular region"/>
    <property type="evidence" value="ECO:0007669"/>
    <property type="project" value="UniProtKB-SubCell"/>
</dbReference>
<feature type="non-terminal residue" evidence="4">
    <location>
        <position position="1"/>
    </location>
</feature>
<evidence type="ECO:0000256" key="1">
    <source>
        <dbReference type="ARBA" id="ARBA00004613"/>
    </source>
</evidence>
<evidence type="ECO:0000256" key="2">
    <source>
        <dbReference type="ARBA" id="ARBA00007107"/>
    </source>
</evidence>
<comment type="subcellular location">
    <subcellularLocation>
        <location evidence="1">Secreted</location>
    </subcellularLocation>
</comment>
<feature type="non-terminal residue" evidence="4">
    <location>
        <position position="32"/>
    </location>
</feature>
<reference evidence="4" key="1">
    <citation type="journal article" date="1987" name="Biochim. Biophys. Acta">
        <title>Characterization of homologous inhibitors of trypsin and alpha-amylase from seeds of rye (Secale cereale L.).</title>
        <authorList>
            <person name="Lyons A."/>
            <person name="Richardson M."/>
            <person name="Tatham A.S."/>
            <person name="Shewry P.R."/>
        </authorList>
    </citation>
    <scope>PROTEIN SEQUENCE</scope>
</reference>
<organism evidence="4">
    <name type="scientific">Secale cereale</name>
    <name type="common">Rye</name>
    <dbReference type="NCBI Taxonomy" id="4550"/>
    <lineage>
        <taxon>Eukaryota</taxon>
        <taxon>Viridiplantae</taxon>
        <taxon>Streptophyta</taxon>
        <taxon>Embryophyta</taxon>
        <taxon>Tracheophyta</taxon>
        <taxon>Spermatophyta</taxon>
        <taxon>Magnoliopsida</taxon>
        <taxon>Liliopsida</taxon>
        <taxon>Poales</taxon>
        <taxon>Poaceae</taxon>
        <taxon>BOP clade</taxon>
        <taxon>Pooideae</taxon>
        <taxon>Triticodae</taxon>
        <taxon>Triticeae</taxon>
        <taxon>Hordeinae</taxon>
        <taxon>Secale</taxon>
    </lineage>
</organism>
<evidence type="ECO:0000313" key="4">
    <source>
        <dbReference type="PIR" id="S29003"/>
    </source>
</evidence>
<name>Q7M218_SECCE</name>
<dbReference type="GO" id="GO:0004867">
    <property type="term" value="F:serine-type endopeptidase inhibitor activity"/>
    <property type="evidence" value="ECO:0007669"/>
    <property type="project" value="InterPro"/>
</dbReference>
<evidence type="ECO:0000256" key="3">
    <source>
        <dbReference type="ARBA" id="ARBA00022525"/>
    </source>
</evidence>
<protein>
    <submittedName>
        <fullName evidence="4">Alpha-amylase inhibitor</fullName>
    </submittedName>
</protein>
<comment type="similarity">
    <text evidence="2">Belongs to the protease inhibitor I6 (cereal trypsin/alpha-amylase inhibitor) family.</text>
</comment>
<dbReference type="InterPro" id="IPR006105">
    <property type="entry name" value="Allergen/tryp_amyl_inhib_CS"/>
</dbReference>
<dbReference type="AlphaFoldDB" id="Q7M218"/>
<dbReference type="InterPro" id="IPR036312">
    <property type="entry name" value="Bifun_inhib/LTP/seed_sf"/>
</dbReference>
<dbReference type="Gene3D" id="1.10.110.10">
    <property type="entry name" value="Plant lipid-transfer and hydrophobic proteins"/>
    <property type="match status" value="1"/>
</dbReference>
<dbReference type="PIR" id="S29003">
    <property type="entry name" value="S29003"/>
</dbReference>
<dbReference type="PROSITE" id="PS00426">
    <property type="entry name" value="CEREAL_TRYP_AMYL_INH"/>
    <property type="match status" value="1"/>
</dbReference>
<sequence>TGPYCYAGMGLPTKPLGGCREYVAQQTCGVGL</sequence>
<accession>Q7M218</accession>
<dbReference type="SUPFAM" id="SSF47699">
    <property type="entry name" value="Bifunctional inhibitor/lipid-transfer protein/seed storage 2S albumin"/>
    <property type="match status" value="1"/>
</dbReference>
<proteinExistence type="inferred from homology"/>